<comment type="caution">
    <text evidence="1">The sequence shown here is derived from an EMBL/GenBank/DDBJ whole genome shotgun (WGS) entry which is preliminary data.</text>
</comment>
<reference evidence="1" key="1">
    <citation type="submission" date="2020-11" db="EMBL/GenBank/DDBJ databases">
        <authorList>
            <consortium name="DOE Joint Genome Institute"/>
            <person name="Ahrendt S."/>
            <person name="Riley R."/>
            <person name="Andreopoulos W."/>
            <person name="Labutti K."/>
            <person name="Pangilinan J."/>
            <person name="Ruiz-Duenas F.J."/>
            <person name="Barrasa J.M."/>
            <person name="Sanchez-Garcia M."/>
            <person name="Camarero S."/>
            <person name="Miyauchi S."/>
            <person name="Serrano A."/>
            <person name="Linde D."/>
            <person name="Babiker R."/>
            <person name="Drula E."/>
            <person name="Ayuso-Fernandez I."/>
            <person name="Pacheco R."/>
            <person name="Padilla G."/>
            <person name="Ferreira P."/>
            <person name="Barriuso J."/>
            <person name="Kellner H."/>
            <person name="Castanera R."/>
            <person name="Alfaro M."/>
            <person name="Ramirez L."/>
            <person name="Pisabarro A.G."/>
            <person name="Kuo A."/>
            <person name="Tritt A."/>
            <person name="Lipzen A."/>
            <person name="He G."/>
            <person name="Yan M."/>
            <person name="Ng V."/>
            <person name="Cullen D."/>
            <person name="Martin F."/>
            <person name="Rosso M.-N."/>
            <person name="Henrissat B."/>
            <person name="Hibbett D."/>
            <person name="Martinez A.T."/>
            <person name="Grigoriev I.V."/>
        </authorList>
    </citation>
    <scope>NUCLEOTIDE SEQUENCE</scope>
    <source>
        <strain evidence="1">CIRM-BRFM 674</strain>
    </source>
</reference>
<keyword evidence="2" id="KW-1185">Reference proteome</keyword>
<feature type="non-terminal residue" evidence="1">
    <location>
        <position position="1"/>
    </location>
</feature>
<accession>A0A9P5YNW8</accession>
<sequence>RIAGHASGSFATWAPKLYTYTENSFESVLDSDNTLHRNFENSVWASFAVNFGPRTVCRRHRDTSNLPFGWCGITALGDFDATRGGHLILWELKIAVEFPSGATALIPSAAVTHSNAPIARSETRLSFTQFTAGGLFRWADQGHQPTSHYMDKLTAQEKAAELQRQEERCKLALSLFSTLDDLKEDQAARNRLISTR</sequence>
<proteinExistence type="predicted"/>
<evidence type="ECO:0000313" key="1">
    <source>
        <dbReference type="EMBL" id="KAF9472050.1"/>
    </source>
</evidence>
<name>A0A9P5YNW8_9AGAR</name>
<organism evidence="1 2">
    <name type="scientific">Pholiota conissans</name>
    <dbReference type="NCBI Taxonomy" id="109636"/>
    <lineage>
        <taxon>Eukaryota</taxon>
        <taxon>Fungi</taxon>
        <taxon>Dikarya</taxon>
        <taxon>Basidiomycota</taxon>
        <taxon>Agaricomycotina</taxon>
        <taxon>Agaricomycetes</taxon>
        <taxon>Agaricomycetidae</taxon>
        <taxon>Agaricales</taxon>
        <taxon>Agaricineae</taxon>
        <taxon>Strophariaceae</taxon>
        <taxon>Pholiota</taxon>
    </lineage>
</organism>
<gene>
    <name evidence="1" type="ORF">BDN70DRAFT_819202</name>
</gene>
<dbReference type="OrthoDB" id="3025143at2759"/>
<dbReference type="EMBL" id="MU155585">
    <property type="protein sequence ID" value="KAF9472050.1"/>
    <property type="molecule type" value="Genomic_DNA"/>
</dbReference>
<protein>
    <submittedName>
        <fullName evidence="1">Uncharacterized protein</fullName>
    </submittedName>
</protein>
<evidence type="ECO:0000313" key="2">
    <source>
        <dbReference type="Proteomes" id="UP000807469"/>
    </source>
</evidence>
<dbReference type="Proteomes" id="UP000807469">
    <property type="component" value="Unassembled WGS sequence"/>
</dbReference>
<dbReference type="AlphaFoldDB" id="A0A9P5YNW8"/>
<dbReference type="Gene3D" id="3.60.130.30">
    <property type="match status" value="1"/>
</dbReference>